<accession>A0ABN9DI46</accession>
<feature type="non-terminal residue" evidence="1">
    <location>
        <position position="1"/>
    </location>
</feature>
<proteinExistence type="predicted"/>
<dbReference type="EMBL" id="CATNWA010014473">
    <property type="protein sequence ID" value="CAI9572214.1"/>
    <property type="molecule type" value="Genomic_DNA"/>
</dbReference>
<organism evidence="1 2">
    <name type="scientific">Staurois parvus</name>
    <dbReference type="NCBI Taxonomy" id="386267"/>
    <lineage>
        <taxon>Eukaryota</taxon>
        <taxon>Metazoa</taxon>
        <taxon>Chordata</taxon>
        <taxon>Craniata</taxon>
        <taxon>Vertebrata</taxon>
        <taxon>Euteleostomi</taxon>
        <taxon>Amphibia</taxon>
        <taxon>Batrachia</taxon>
        <taxon>Anura</taxon>
        <taxon>Neobatrachia</taxon>
        <taxon>Ranoidea</taxon>
        <taxon>Ranidae</taxon>
        <taxon>Staurois</taxon>
    </lineage>
</organism>
<comment type="caution">
    <text evidence="1">The sequence shown here is derived from an EMBL/GenBank/DDBJ whole genome shotgun (WGS) entry which is preliminary data.</text>
</comment>
<evidence type="ECO:0000313" key="1">
    <source>
        <dbReference type="EMBL" id="CAI9572214.1"/>
    </source>
</evidence>
<name>A0ABN9DI46_9NEOB</name>
<reference evidence="1" key="1">
    <citation type="submission" date="2023-05" db="EMBL/GenBank/DDBJ databases">
        <authorList>
            <person name="Stuckert A."/>
        </authorList>
    </citation>
    <scope>NUCLEOTIDE SEQUENCE</scope>
</reference>
<protein>
    <submittedName>
        <fullName evidence="1">Uncharacterized protein</fullName>
    </submittedName>
</protein>
<evidence type="ECO:0000313" key="2">
    <source>
        <dbReference type="Proteomes" id="UP001162483"/>
    </source>
</evidence>
<keyword evidence="2" id="KW-1185">Reference proteome</keyword>
<gene>
    <name evidence="1" type="ORF">SPARVUS_LOCUS7401340</name>
</gene>
<sequence length="90" mass="9899">KRSSTQKGKFHFKASSRAPCYGLAPLESEYLILTGTCSHLRCDHLGDQKWKLSTYPPSLLSSGTHDRSQKTTRPFTKCSASHACAVGTQL</sequence>
<dbReference type="Proteomes" id="UP001162483">
    <property type="component" value="Unassembled WGS sequence"/>
</dbReference>